<dbReference type="AlphaFoldDB" id="A0A812GHN6"/>
<dbReference type="PANTHER" id="PTHR10887">
    <property type="entry name" value="DNA2/NAM7 HELICASE FAMILY"/>
    <property type="match status" value="1"/>
</dbReference>
<feature type="domain" description="DNA2/NAM7 helicase helicase" evidence="6">
    <location>
        <begin position="237"/>
        <end position="555"/>
    </location>
</feature>
<dbReference type="OrthoDB" id="425326at2759"/>
<evidence type="ECO:0000256" key="1">
    <source>
        <dbReference type="ARBA" id="ARBA00022741"/>
    </source>
</evidence>
<dbReference type="InterPro" id="IPR041677">
    <property type="entry name" value="DNA2/NAM7_AAA_11"/>
</dbReference>
<feature type="compositionally biased region" description="Basic and acidic residues" evidence="5">
    <location>
        <begin position="859"/>
        <end position="868"/>
    </location>
</feature>
<dbReference type="GO" id="GO:0016787">
    <property type="term" value="F:hydrolase activity"/>
    <property type="evidence" value="ECO:0007669"/>
    <property type="project" value="UniProtKB-KW"/>
</dbReference>
<dbReference type="GO" id="GO:0004386">
    <property type="term" value="F:helicase activity"/>
    <property type="evidence" value="ECO:0007669"/>
    <property type="project" value="UniProtKB-KW"/>
</dbReference>
<evidence type="ECO:0000256" key="5">
    <source>
        <dbReference type="SAM" id="MobiDB-lite"/>
    </source>
</evidence>
<dbReference type="EMBL" id="CAJNDS010000026">
    <property type="protein sequence ID" value="CAE6923198.1"/>
    <property type="molecule type" value="Genomic_DNA"/>
</dbReference>
<dbReference type="InterPro" id="IPR041679">
    <property type="entry name" value="DNA2/NAM7-like_C"/>
</dbReference>
<dbReference type="InterPro" id="IPR045055">
    <property type="entry name" value="DNA2/NAM7-like"/>
</dbReference>
<evidence type="ECO:0000256" key="2">
    <source>
        <dbReference type="ARBA" id="ARBA00022801"/>
    </source>
</evidence>
<dbReference type="GO" id="GO:0005694">
    <property type="term" value="C:chromosome"/>
    <property type="evidence" value="ECO:0007669"/>
    <property type="project" value="UniProtKB-ARBA"/>
</dbReference>
<name>A0A812GHN6_9DINO</name>
<evidence type="ECO:0000256" key="4">
    <source>
        <dbReference type="ARBA" id="ARBA00022840"/>
    </source>
</evidence>
<dbReference type="InterPro" id="IPR027417">
    <property type="entry name" value="P-loop_NTPase"/>
</dbReference>
<dbReference type="Proteomes" id="UP000604046">
    <property type="component" value="Unassembled WGS sequence"/>
</dbReference>
<dbReference type="SUPFAM" id="SSF52540">
    <property type="entry name" value="P-loop containing nucleoside triphosphate hydrolases"/>
    <property type="match status" value="1"/>
</dbReference>
<dbReference type="PANTHER" id="PTHR10887:SF495">
    <property type="entry name" value="HELICASE SENATAXIN ISOFORM X1-RELATED"/>
    <property type="match status" value="1"/>
</dbReference>
<keyword evidence="2" id="KW-0378">Hydrolase</keyword>
<evidence type="ECO:0000259" key="7">
    <source>
        <dbReference type="Pfam" id="PF13087"/>
    </source>
</evidence>
<evidence type="ECO:0000313" key="9">
    <source>
        <dbReference type="Proteomes" id="UP000604046"/>
    </source>
</evidence>
<evidence type="ECO:0000313" key="8">
    <source>
        <dbReference type="EMBL" id="CAE6923198.1"/>
    </source>
</evidence>
<keyword evidence="1" id="KW-0547">Nucleotide-binding</keyword>
<gene>
    <name evidence="8" type="primary">sen1</name>
    <name evidence="8" type="ORF">SNAT2548_LOCUS539</name>
</gene>
<dbReference type="FunFam" id="3.40.50.300:FF:000326">
    <property type="entry name" value="P-loop containing nucleoside triphosphate hydrolase"/>
    <property type="match status" value="1"/>
</dbReference>
<organism evidence="8 9">
    <name type="scientific">Symbiodinium natans</name>
    <dbReference type="NCBI Taxonomy" id="878477"/>
    <lineage>
        <taxon>Eukaryota</taxon>
        <taxon>Sar</taxon>
        <taxon>Alveolata</taxon>
        <taxon>Dinophyceae</taxon>
        <taxon>Suessiales</taxon>
        <taxon>Symbiodiniaceae</taxon>
        <taxon>Symbiodinium</taxon>
    </lineage>
</organism>
<dbReference type="Pfam" id="PF13087">
    <property type="entry name" value="AAA_12"/>
    <property type="match status" value="1"/>
</dbReference>
<keyword evidence="9" id="KW-1185">Reference proteome</keyword>
<comment type="caution">
    <text evidence="8">The sequence shown here is derived from an EMBL/GenBank/DDBJ whole genome shotgun (WGS) entry which is preliminary data.</text>
</comment>
<dbReference type="InterPro" id="IPR047187">
    <property type="entry name" value="SF1_C_Upf1"/>
</dbReference>
<dbReference type="Gene3D" id="3.40.50.300">
    <property type="entry name" value="P-loop containing nucleotide triphosphate hydrolases"/>
    <property type="match status" value="2"/>
</dbReference>
<feature type="region of interest" description="Disordered" evidence="5">
    <location>
        <begin position="797"/>
        <end position="868"/>
    </location>
</feature>
<feature type="region of interest" description="Disordered" evidence="5">
    <location>
        <begin position="190"/>
        <end position="231"/>
    </location>
</feature>
<protein>
    <submittedName>
        <fullName evidence="8">Sen1 protein</fullName>
    </submittedName>
</protein>
<dbReference type="GO" id="GO:0005524">
    <property type="term" value="F:ATP binding"/>
    <property type="evidence" value="ECO:0007669"/>
    <property type="project" value="UniProtKB-KW"/>
</dbReference>
<keyword evidence="3" id="KW-0347">Helicase</keyword>
<dbReference type="CDD" id="cd18808">
    <property type="entry name" value="SF1_C_Upf1"/>
    <property type="match status" value="1"/>
</dbReference>
<accession>A0A812GHN6</accession>
<dbReference type="Pfam" id="PF13086">
    <property type="entry name" value="AAA_11"/>
    <property type="match status" value="1"/>
</dbReference>
<feature type="compositionally biased region" description="Basic and acidic residues" evidence="5">
    <location>
        <begin position="199"/>
        <end position="216"/>
    </location>
</feature>
<evidence type="ECO:0000256" key="3">
    <source>
        <dbReference type="ARBA" id="ARBA00022806"/>
    </source>
</evidence>
<evidence type="ECO:0000259" key="6">
    <source>
        <dbReference type="Pfam" id="PF13086"/>
    </source>
</evidence>
<feature type="domain" description="DNA2/NAM7 helicase-like C-terminal" evidence="7">
    <location>
        <begin position="567"/>
        <end position="755"/>
    </location>
</feature>
<keyword evidence="4" id="KW-0067">ATP-binding</keyword>
<reference evidence="8" key="1">
    <citation type="submission" date="2021-02" db="EMBL/GenBank/DDBJ databases">
        <authorList>
            <person name="Dougan E. K."/>
            <person name="Rhodes N."/>
            <person name="Thang M."/>
            <person name="Chan C."/>
        </authorList>
    </citation>
    <scope>NUCLEOTIDE SEQUENCE</scope>
</reference>
<proteinExistence type="predicted"/>
<feature type="compositionally biased region" description="Polar residues" evidence="5">
    <location>
        <begin position="797"/>
        <end position="813"/>
    </location>
</feature>
<sequence length="868" mass="95648">MAKKRKRVPPAREAALSFWSCVLHSLDDRTADPGCEPLPARFACAGNADIADAHWARKGSKAARRLGAPPVLWPTLRTAWAVELRPHREQLGFKEGPWKQAAIFFVERASISSGHGQEVSVHLCGYPLPAWRWVQQTSSPDHPIQAMLRPLEDLVPSLRMWTACVLAPKPPFLHQLVGARGATHQIFSDSDSDAGQAEAKAEVSEHEEFSKTREALETSDSEEPMKPKDQDGLQRRCHLLQGPPGTGKTRAVVALLQQLAQRHKLGDEGRILVSAPSNGAVQVALESFSKTEEGRRCPLCLVGVDDRVPSEGPLRAAFIHTRVQHALALVKKCVDDLSDTSMLQEAVEALRTLERSVPAAFLRLKLPRNLSTKYLRNCLDNREELEVLRIALTEISVSATLFDGLRWVLSLELQSDLGVPVTSVLCVLCEAAAHKLMAGEAATSSDESESAAQHFTRRPIRGGLIQRLTELARRERFGEALEFETEQLKAAAAVFCTLSCAGRPGLQMTLRDGIETVLVDEAAQAIEAETLVPLCLQPKQLVLVGDPMQLSATVCHSDMAKSAHFCRSMMERLMGLGQEYIMLQEQYRMHPEISRFPSARFYGGRLVDVRGNSGHFPSHNLPPYAVVDVASGAEEIYRQDSHIINRREADALAHFAKQLAAVCKDQGKIAMGRCPALVVITFYNGQARLIRRLLGAQAGVEVHTVDSFQGSEAEVVLLSFVRANAQRRLGFLSEFRRLNVALTRAKHSLIVFANATLLKGERSLSDDVAALFEDASRRKLIWREDELNRLLSPTFSDSEAKTSMQSSMPSRTTAPMKVGPCGPMKRASHMAKGQGRPKRPRRAKESKDSNESAAPPGPPKERPRPRGS</sequence>